<organism evidence="3 4">
    <name type="scientific">Nocardia uniformis</name>
    <dbReference type="NCBI Taxonomy" id="53432"/>
    <lineage>
        <taxon>Bacteria</taxon>
        <taxon>Bacillati</taxon>
        <taxon>Actinomycetota</taxon>
        <taxon>Actinomycetes</taxon>
        <taxon>Mycobacteriales</taxon>
        <taxon>Nocardiaceae</taxon>
        <taxon>Nocardia</taxon>
    </lineage>
</organism>
<sequence length="389" mass="42567">MTSSAPSAIAWAILGFGLVAATLRLLWLFDRTRPSERLVTYGLLLGTAAGLLRERAVQDWLDEIGALEIGFTRQLSTAVMVLTFAPLCQLAASWSERWSTRAIRMSRFVWVAGYASAILMLIVGSQARSLGQYIDRTEGWQTPVYFAFFSGWCGLTGALMASTSLRELRTGGLRPLHRMTYLIILVVGVWALEEAVSIFASSVCAATGTGRSFVEFRFSANENNYIYLLAGGAMVAASGVAAEIARRLRVDPASRAVRQLYPMWEDLVAACPEIPRPARSGTRMSPRYRVHRITVEIRDSLLVLGRFAEPAPAGVDGPAGEATQIVEALRRKQSGAVPGQYRRLQASAPGRDIVDETRALRRIADHWAAAQAGPYHRYASSLLDGDTAR</sequence>
<reference evidence="3 4" key="1">
    <citation type="submission" date="2020-05" db="EMBL/GenBank/DDBJ databases">
        <title>MicrobeNet Type strains.</title>
        <authorList>
            <person name="Nicholson A.C."/>
        </authorList>
    </citation>
    <scope>NUCLEOTIDE SEQUENCE [LARGE SCALE GENOMIC DNA]</scope>
    <source>
        <strain evidence="3 4">JCM 3224</strain>
    </source>
</reference>
<proteinExistence type="predicted"/>
<dbReference type="EMBL" id="JABELX010000001">
    <property type="protein sequence ID" value="NNH69340.1"/>
    <property type="molecule type" value="Genomic_DNA"/>
</dbReference>
<feature type="transmembrane region" description="Helical" evidence="1">
    <location>
        <begin position="107"/>
        <end position="124"/>
    </location>
</feature>
<dbReference type="RefSeq" id="WP_067525420.1">
    <property type="nucleotide sequence ID" value="NZ_JABELX010000001.1"/>
</dbReference>
<dbReference type="InterPro" id="IPR050039">
    <property type="entry name" value="MAB_1171c-like"/>
</dbReference>
<dbReference type="NCBIfam" id="NF042915">
    <property type="entry name" value="MAB_1171c_fam"/>
    <property type="match status" value="1"/>
</dbReference>
<feature type="transmembrane region" description="Helical" evidence="1">
    <location>
        <begin position="6"/>
        <end position="26"/>
    </location>
</feature>
<keyword evidence="1" id="KW-0812">Transmembrane</keyword>
<feature type="transmembrane region" description="Helical" evidence="1">
    <location>
        <begin position="144"/>
        <end position="161"/>
    </location>
</feature>
<keyword evidence="1" id="KW-0472">Membrane</keyword>
<protein>
    <recommendedName>
        <fullName evidence="2">DUF6545 domain-containing protein</fullName>
    </recommendedName>
</protein>
<evidence type="ECO:0000313" key="3">
    <source>
        <dbReference type="EMBL" id="NNH69340.1"/>
    </source>
</evidence>
<feature type="transmembrane region" description="Helical" evidence="1">
    <location>
        <begin position="225"/>
        <end position="245"/>
    </location>
</feature>
<gene>
    <name evidence="3" type="ORF">HLB23_05545</name>
</gene>
<feature type="domain" description="DUF6545" evidence="2">
    <location>
        <begin position="253"/>
        <end position="368"/>
    </location>
</feature>
<dbReference type="Pfam" id="PF20182">
    <property type="entry name" value="DUF6545"/>
    <property type="match status" value="1"/>
</dbReference>
<dbReference type="InterPro" id="IPR046675">
    <property type="entry name" value="DUF6545"/>
</dbReference>
<evidence type="ECO:0000259" key="2">
    <source>
        <dbReference type="Pfam" id="PF20182"/>
    </source>
</evidence>
<evidence type="ECO:0000256" key="1">
    <source>
        <dbReference type="SAM" id="Phobius"/>
    </source>
</evidence>
<name>A0A849BYJ7_9NOCA</name>
<keyword evidence="4" id="KW-1185">Reference proteome</keyword>
<dbReference type="AlphaFoldDB" id="A0A849BYJ7"/>
<evidence type="ECO:0000313" key="4">
    <source>
        <dbReference type="Proteomes" id="UP000586827"/>
    </source>
</evidence>
<accession>A0A849BYJ7</accession>
<feature type="transmembrane region" description="Helical" evidence="1">
    <location>
        <begin position="181"/>
        <end position="205"/>
    </location>
</feature>
<dbReference type="Proteomes" id="UP000586827">
    <property type="component" value="Unassembled WGS sequence"/>
</dbReference>
<comment type="caution">
    <text evidence="3">The sequence shown here is derived from an EMBL/GenBank/DDBJ whole genome shotgun (WGS) entry which is preliminary data.</text>
</comment>
<keyword evidence="1" id="KW-1133">Transmembrane helix</keyword>